<dbReference type="Gene3D" id="2.40.50.140">
    <property type="entry name" value="Nucleic acid-binding proteins"/>
    <property type="match status" value="1"/>
</dbReference>
<comment type="function">
    <text evidence="7">Involved in DNA repair and RecF pathway recombination.</text>
</comment>
<evidence type="ECO:0000259" key="8">
    <source>
        <dbReference type="Pfam" id="PF11967"/>
    </source>
</evidence>
<dbReference type="Proteomes" id="UP001597120">
    <property type="component" value="Unassembled WGS sequence"/>
</dbReference>
<keyword evidence="3 7" id="KW-0227">DNA damage</keyword>
<dbReference type="NCBIfam" id="TIGR00613">
    <property type="entry name" value="reco"/>
    <property type="match status" value="1"/>
</dbReference>
<proteinExistence type="inferred from homology"/>
<keyword evidence="4 7" id="KW-0233">DNA recombination</keyword>
<dbReference type="InterPro" id="IPR003717">
    <property type="entry name" value="RecO"/>
</dbReference>
<dbReference type="PANTHER" id="PTHR33991:SF1">
    <property type="entry name" value="DNA REPAIR PROTEIN RECO"/>
    <property type="match status" value="1"/>
</dbReference>
<accession>A0ABW3DDA8</accession>
<evidence type="ECO:0000256" key="7">
    <source>
        <dbReference type="HAMAP-Rule" id="MF_00201"/>
    </source>
</evidence>
<dbReference type="SUPFAM" id="SSF50249">
    <property type="entry name" value="Nucleic acid-binding proteins"/>
    <property type="match status" value="1"/>
</dbReference>
<dbReference type="InterPro" id="IPR022572">
    <property type="entry name" value="DNA_rep/recomb_RecO_N"/>
</dbReference>
<organism evidence="9 10">
    <name type="scientific">Paenibacillus residui</name>
    <dbReference type="NCBI Taxonomy" id="629724"/>
    <lineage>
        <taxon>Bacteria</taxon>
        <taxon>Bacillati</taxon>
        <taxon>Bacillota</taxon>
        <taxon>Bacilli</taxon>
        <taxon>Bacillales</taxon>
        <taxon>Paenibacillaceae</taxon>
        <taxon>Paenibacillus</taxon>
    </lineage>
</organism>
<dbReference type="InterPro" id="IPR012340">
    <property type="entry name" value="NA-bd_OB-fold"/>
</dbReference>
<dbReference type="InterPro" id="IPR042242">
    <property type="entry name" value="RecO_C"/>
</dbReference>
<dbReference type="RefSeq" id="WP_379289284.1">
    <property type="nucleotide sequence ID" value="NZ_JBHTIU010000050.1"/>
</dbReference>
<dbReference type="HAMAP" id="MF_00201">
    <property type="entry name" value="RecO"/>
    <property type="match status" value="1"/>
</dbReference>
<comment type="caution">
    <text evidence="9">The sequence shown here is derived from an EMBL/GenBank/DDBJ whole genome shotgun (WGS) entry which is preliminary data.</text>
</comment>
<keyword evidence="10" id="KW-1185">Reference proteome</keyword>
<evidence type="ECO:0000313" key="10">
    <source>
        <dbReference type="Proteomes" id="UP001597120"/>
    </source>
</evidence>
<dbReference type="Gene3D" id="1.20.1440.120">
    <property type="entry name" value="Recombination protein O, C-terminal domain"/>
    <property type="match status" value="1"/>
</dbReference>
<evidence type="ECO:0000313" key="9">
    <source>
        <dbReference type="EMBL" id="MFD0870584.1"/>
    </source>
</evidence>
<dbReference type="Pfam" id="PF02565">
    <property type="entry name" value="RecO_C"/>
    <property type="match status" value="1"/>
</dbReference>
<sequence>MLNRTEGIVIRTMDYGEGHKIISLFTRSMGKISVMVRGAKKVKSRYSAIAQLFTHGDFVIYKGSQMGTLNHGEPIHSYQEIREDLHKAAYAAYLVELVERMMPEAEPDLVMFEQLLAGLSAIAEGKDAMIVIHIMEMKILALSGYLPQLEQCVSCGRTSGDMVLSPSNGGILCSACKAKDHHAMPVSAKILRLLRLFQRVDLRMLGTAEVKDETKAVLKAAMRGFMDTYLDVRWKSRSFLDQMEKYKL</sequence>
<evidence type="ECO:0000256" key="5">
    <source>
        <dbReference type="ARBA" id="ARBA00023204"/>
    </source>
</evidence>
<evidence type="ECO:0000256" key="1">
    <source>
        <dbReference type="ARBA" id="ARBA00007452"/>
    </source>
</evidence>
<evidence type="ECO:0000256" key="3">
    <source>
        <dbReference type="ARBA" id="ARBA00022763"/>
    </source>
</evidence>
<feature type="domain" description="DNA replication/recombination mediator RecO N-terminal" evidence="8">
    <location>
        <begin position="1"/>
        <end position="78"/>
    </location>
</feature>
<dbReference type="InterPro" id="IPR037278">
    <property type="entry name" value="ARFGAP/RecO"/>
</dbReference>
<dbReference type="Pfam" id="PF11967">
    <property type="entry name" value="RecO_N"/>
    <property type="match status" value="1"/>
</dbReference>
<dbReference type="PANTHER" id="PTHR33991">
    <property type="entry name" value="DNA REPAIR PROTEIN RECO"/>
    <property type="match status" value="1"/>
</dbReference>
<dbReference type="EMBL" id="JBHTIU010000050">
    <property type="protein sequence ID" value="MFD0870584.1"/>
    <property type="molecule type" value="Genomic_DNA"/>
</dbReference>
<evidence type="ECO:0000256" key="6">
    <source>
        <dbReference type="ARBA" id="ARBA00033409"/>
    </source>
</evidence>
<keyword evidence="5 7" id="KW-0234">DNA repair</keyword>
<reference evidence="10" key="1">
    <citation type="journal article" date="2019" name="Int. J. Syst. Evol. Microbiol.">
        <title>The Global Catalogue of Microorganisms (GCM) 10K type strain sequencing project: providing services to taxonomists for standard genome sequencing and annotation.</title>
        <authorList>
            <consortium name="The Broad Institute Genomics Platform"/>
            <consortium name="The Broad Institute Genome Sequencing Center for Infectious Disease"/>
            <person name="Wu L."/>
            <person name="Ma J."/>
        </authorList>
    </citation>
    <scope>NUCLEOTIDE SEQUENCE [LARGE SCALE GENOMIC DNA]</scope>
    <source>
        <strain evidence="10">CCUG 57263</strain>
    </source>
</reference>
<comment type="similarity">
    <text evidence="1 7">Belongs to the RecO family.</text>
</comment>
<protein>
    <recommendedName>
        <fullName evidence="2 7">DNA repair protein RecO</fullName>
    </recommendedName>
    <alternativeName>
        <fullName evidence="6 7">Recombination protein O</fullName>
    </alternativeName>
</protein>
<dbReference type="SUPFAM" id="SSF57863">
    <property type="entry name" value="ArfGap/RecO-like zinc finger"/>
    <property type="match status" value="1"/>
</dbReference>
<gene>
    <name evidence="7 9" type="primary">recO</name>
    <name evidence="9" type="ORF">ACFQ03_15615</name>
</gene>
<name>A0ABW3DDA8_9BACL</name>
<evidence type="ECO:0000256" key="2">
    <source>
        <dbReference type="ARBA" id="ARBA00021310"/>
    </source>
</evidence>
<evidence type="ECO:0000256" key="4">
    <source>
        <dbReference type="ARBA" id="ARBA00023172"/>
    </source>
</evidence>